<keyword evidence="1" id="KW-0472">Membrane</keyword>
<evidence type="ECO:0008006" key="4">
    <source>
        <dbReference type="Google" id="ProtNLM"/>
    </source>
</evidence>
<keyword evidence="1" id="KW-0812">Transmembrane</keyword>
<dbReference type="Proteomes" id="UP000500938">
    <property type="component" value="Chromosome"/>
</dbReference>
<proteinExistence type="predicted"/>
<dbReference type="KEGG" id="ggr:HKW67_03185"/>
<reference evidence="2 3" key="1">
    <citation type="submission" date="2020-05" db="EMBL/GenBank/DDBJ databases">
        <title>Complete genome sequence of Gemmatimonas greenlandica TET16.</title>
        <authorList>
            <person name="Zeng Y."/>
        </authorList>
    </citation>
    <scope>NUCLEOTIDE SEQUENCE [LARGE SCALE GENOMIC DNA]</scope>
    <source>
        <strain evidence="2 3">TET16</strain>
    </source>
</reference>
<sequence length="395" mass="42162">MTHIEASSDEQMTELPRTLRVRRGTALLITLVVVVVLAILSTGAVLGAMQDFRAGRNTLVEQRAFAVAEFGLNQEISKWDRARNLPAPKGMAVGAIDSTNVFVAQGDTARVRVQRLTETTFWVVSVGRANIGNGTLEAQRQTHMVVRIAYPTINPGGAIVTAGNIDVKGSAQITGTNTNPTGWTQCANIAGRDTFAISYATGKTATIQKTNMVTGGINQSAAAADSNTYVRYGTESWNTLVANADITLPAGNLGPEPVGTATTCDISDVSNWGEPLRSGNGYVAGCTDYFPIIYASGSLQLTKGRGQGILLVNGDIRLAGNFQWFGLIIARDDITKGNGTFDMWGSIMSRNANVNDGNDIVGNSSFNWSKCAVESALRGSAILTRTKERSWVQLY</sequence>
<evidence type="ECO:0000313" key="3">
    <source>
        <dbReference type="Proteomes" id="UP000500938"/>
    </source>
</evidence>
<keyword evidence="3" id="KW-1185">Reference proteome</keyword>
<keyword evidence="1" id="KW-1133">Transmembrane helix</keyword>
<protein>
    <recommendedName>
        <fullName evidence="4">Type 4 fimbrial biogenesis protein PilX N-terminal domain-containing protein</fullName>
    </recommendedName>
</protein>
<gene>
    <name evidence="2" type="ORF">HKW67_03185</name>
</gene>
<dbReference type="AlphaFoldDB" id="A0A6M4IQQ7"/>
<evidence type="ECO:0000313" key="2">
    <source>
        <dbReference type="EMBL" id="QJR34591.1"/>
    </source>
</evidence>
<evidence type="ECO:0000256" key="1">
    <source>
        <dbReference type="SAM" id="Phobius"/>
    </source>
</evidence>
<dbReference type="RefSeq" id="WP_171224018.1">
    <property type="nucleotide sequence ID" value="NZ_CP053085.1"/>
</dbReference>
<accession>A0A6M4IQQ7</accession>
<feature type="transmembrane region" description="Helical" evidence="1">
    <location>
        <begin position="26"/>
        <end position="49"/>
    </location>
</feature>
<dbReference type="EMBL" id="CP053085">
    <property type="protein sequence ID" value="QJR34591.1"/>
    <property type="molecule type" value="Genomic_DNA"/>
</dbReference>
<organism evidence="2 3">
    <name type="scientific">Gemmatimonas groenlandica</name>
    <dbReference type="NCBI Taxonomy" id="2732249"/>
    <lineage>
        <taxon>Bacteria</taxon>
        <taxon>Pseudomonadati</taxon>
        <taxon>Gemmatimonadota</taxon>
        <taxon>Gemmatimonadia</taxon>
        <taxon>Gemmatimonadales</taxon>
        <taxon>Gemmatimonadaceae</taxon>
        <taxon>Gemmatimonas</taxon>
    </lineage>
</organism>
<name>A0A6M4IQQ7_9BACT</name>